<evidence type="ECO:0000313" key="5">
    <source>
        <dbReference type="EMBL" id="SMP18646.1"/>
    </source>
</evidence>
<dbReference type="Gene3D" id="3.20.80.10">
    <property type="entry name" value="Regulatory factor, effector binding domain"/>
    <property type="match status" value="1"/>
</dbReference>
<dbReference type="PANTHER" id="PTHR47504">
    <property type="entry name" value="RIGHT ORIGIN-BINDING PROTEIN"/>
    <property type="match status" value="1"/>
</dbReference>
<dbReference type="InterPro" id="IPR029442">
    <property type="entry name" value="GyrI-like"/>
</dbReference>
<dbReference type="EMBL" id="FXTU01000003">
    <property type="protein sequence ID" value="SMP18646.1"/>
    <property type="molecule type" value="Genomic_DNA"/>
</dbReference>
<dbReference type="Pfam" id="PF12833">
    <property type="entry name" value="HTH_18"/>
    <property type="match status" value="1"/>
</dbReference>
<dbReference type="Gene3D" id="1.10.10.60">
    <property type="entry name" value="Homeodomain-like"/>
    <property type="match status" value="2"/>
</dbReference>
<evidence type="ECO:0000259" key="4">
    <source>
        <dbReference type="PROSITE" id="PS01124"/>
    </source>
</evidence>
<dbReference type="InterPro" id="IPR011256">
    <property type="entry name" value="Reg_factor_effector_dom_sf"/>
</dbReference>
<sequence length="286" mass="33055">MDWVNKMNDAITYIEDHITEDISYSEVARVACCSTYHFQRMFSYITDVPLSEYIRRRRLTLAAFELQNSRIKVIDLALKYNYDSPEAFTRAFHALHGLTPTEARKAGTKLKAYPRISFQLTIKGVTELNYRIETLSGFSIVGIRERIRTQDAFHTVPQIWAGATEQGLLTKLWEMRMNDHALQGILGVCADGDFGENEEFDYIMAVVSDQTPPKGMTSLNYPPTMWAVFDMDGPPERLQEIWKRLYTEWVPTSAYELAHLPAIECYLPREAHRNELWVPIMKKGDQ</sequence>
<dbReference type="GO" id="GO:0003700">
    <property type="term" value="F:DNA-binding transcription factor activity"/>
    <property type="evidence" value="ECO:0007669"/>
    <property type="project" value="InterPro"/>
</dbReference>
<protein>
    <submittedName>
        <fullName evidence="5">AraC family transcriptional regulator</fullName>
    </submittedName>
</protein>
<organism evidence="5 6">
    <name type="scientific">Laceyella tengchongensis</name>
    <dbReference type="NCBI Taxonomy" id="574699"/>
    <lineage>
        <taxon>Bacteria</taxon>
        <taxon>Bacillati</taxon>
        <taxon>Bacillota</taxon>
        <taxon>Bacilli</taxon>
        <taxon>Bacillales</taxon>
        <taxon>Thermoactinomycetaceae</taxon>
        <taxon>Laceyella</taxon>
    </lineage>
</organism>
<gene>
    <name evidence="5" type="ORF">SAMN06265361_103157</name>
</gene>
<dbReference type="Proteomes" id="UP001157946">
    <property type="component" value="Unassembled WGS sequence"/>
</dbReference>
<keyword evidence="6" id="KW-1185">Reference proteome</keyword>
<dbReference type="AlphaFoldDB" id="A0AA45WNK6"/>
<evidence type="ECO:0000313" key="6">
    <source>
        <dbReference type="Proteomes" id="UP001157946"/>
    </source>
</evidence>
<reference evidence="5" key="1">
    <citation type="submission" date="2017-05" db="EMBL/GenBank/DDBJ databases">
        <authorList>
            <person name="Varghese N."/>
            <person name="Submissions S."/>
        </authorList>
    </citation>
    <scope>NUCLEOTIDE SEQUENCE</scope>
    <source>
        <strain evidence="5">DSM 45262</strain>
    </source>
</reference>
<dbReference type="GO" id="GO:0043565">
    <property type="term" value="F:sequence-specific DNA binding"/>
    <property type="evidence" value="ECO:0007669"/>
    <property type="project" value="InterPro"/>
</dbReference>
<dbReference type="SUPFAM" id="SSF46689">
    <property type="entry name" value="Homeodomain-like"/>
    <property type="match status" value="2"/>
</dbReference>
<dbReference type="InterPro" id="IPR010499">
    <property type="entry name" value="AraC_E-bd"/>
</dbReference>
<keyword evidence="2" id="KW-0238">DNA-binding</keyword>
<dbReference type="SMART" id="SM00342">
    <property type="entry name" value="HTH_ARAC"/>
    <property type="match status" value="1"/>
</dbReference>
<keyword evidence="3" id="KW-0804">Transcription</keyword>
<proteinExistence type="predicted"/>
<accession>A0AA45WNK6</accession>
<dbReference type="SUPFAM" id="SSF55136">
    <property type="entry name" value="Probable bacterial effector-binding domain"/>
    <property type="match status" value="1"/>
</dbReference>
<dbReference type="InterPro" id="IPR009057">
    <property type="entry name" value="Homeodomain-like_sf"/>
</dbReference>
<dbReference type="PANTHER" id="PTHR47504:SF5">
    <property type="entry name" value="RIGHT ORIGIN-BINDING PROTEIN"/>
    <property type="match status" value="1"/>
</dbReference>
<keyword evidence="1" id="KW-0805">Transcription regulation</keyword>
<evidence type="ECO:0000256" key="2">
    <source>
        <dbReference type="ARBA" id="ARBA00023125"/>
    </source>
</evidence>
<evidence type="ECO:0000256" key="1">
    <source>
        <dbReference type="ARBA" id="ARBA00023015"/>
    </source>
</evidence>
<feature type="domain" description="HTH araC/xylS-type" evidence="4">
    <location>
        <begin position="8"/>
        <end position="106"/>
    </location>
</feature>
<dbReference type="Pfam" id="PF06445">
    <property type="entry name" value="GyrI-like"/>
    <property type="match status" value="1"/>
</dbReference>
<name>A0AA45WNK6_9BACL</name>
<dbReference type="InterPro" id="IPR050959">
    <property type="entry name" value="MarA-like"/>
</dbReference>
<dbReference type="PROSITE" id="PS01124">
    <property type="entry name" value="HTH_ARAC_FAMILY_2"/>
    <property type="match status" value="1"/>
</dbReference>
<comment type="caution">
    <text evidence="5">The sequence shown here is derived from an EMBL/GenBank/DDBJ whole genome shotgun (WGS) entry which is preliminary data.</text>
</comment>
<dbReference type="SMART" id="SM00871">
    <property type="entry name" value="AraC_E_bind"/>
    <property type="match status" value="1"/>
</dbReference>
<evidence type="ECO:0000256" key="3">
    <source>
        <dbReference type="ARBA" id="ARBA00023163"/>
    </source>
</evidence>
<dbReference type="RefSeq" id="WP_284724217.1">
    <property type="nucleotide sequence ID" value="NZ_FXTU01000003.1"/>
</dbReference>
<dbReference type="InterPro" id="IPR018060">
    <property type="entry name" value="HTH_AraC"/>
</dbReference>